<dbReference type="Proteomes" id="UP000075243">
    <property type="component" value="Chromosome 11"/>
</dbReference>
<gene>
    <name evidence="3" type="ORF">KK1_002878</name>
</gene>
<dbReference type="InterPro" id="IPR029472">
    <property type="entry name" value="Copia-like_N"/>
</dbReference>
<dbReference type="AlphaFoldDB" id="A0A151SP74"/>
<dbReference type="PANTHER" id="PTHR37610">
    <property type="entry name" value="CCHC-TYPE DOMAIN-CONTAINING PROTEIN"/>
    <property type="match status" value="1"/>
</dbReference>
<dbReference type="Pfam" id="PF03732">
    <property type="entry name" value="Retrotrans_gag"/>
    <property type="match status" value="1"/>
</dbReference>
<keyword evidence="4" id="KW-1185">Reference proteome</keyword>
<dbReference type="Pfam" id="PF14244">
    <property type="entry name" value="Retrotran_gag_3"/>
    <property type="match status" value="1"/>
</dbReference>
<sequence>MDPLQNPSSPYYLHPSESPATVLVSPPLIPSNYHSWAREMKRALISKNKFRFVDGTIEPPLDRFDPSFEAFERCNNIVQSWILNSLSPSIKQSVVYKEFAKDVWKDLKLRFSQGDFVRIAEIQQELYSFKQNSLSVSDFFTELRVLWEELENYRPLGDCRCTSKEYREQDYVMRFLMGLNDCFDVVKSHILLMDPLPSIEKAFSMVIQHERQHGLTPSGVMDSMVNLTEGKKSFGKGKNNSTIR</sequence>
<evidence type="ECO:0000259" key="2">
    <source>
        <dbReference type="Pfam" id="PF14244"/>
    </source>
</evidence>
<feature type="domain" description="Retrotransposon gag" evidence="1">
    <location>
        <begin position="78"/>
        <end position="181"/>
    </location>
</feature>
<dbReference type="PANTHER" id="PTHR37610:SF55">
    <property type="entry name" value="RETROTRANSPOSON COPIA-LIKE N-TERMINAL DOMAIN-CONTAINING PROTEIN"/>
    <property type="match status" value="1"/>
</dbReference>
<evidence type="ECO:0000313" key="3">
    <source>
        <dbReference type="EMBL" id="KYP56634.1"/>
    </source>
</evidence>
<dbReference type="OMA" id="WIINAIS"/>
<evidence type="ECO:0000313" key="4">
    <source>
        <dbReference type="Proteomes" id="UP000075243"/>
    </source>
</evidence>
<feature type="domain" description="Retrotransposon Copia-like N-terminal" evidence="2">
    <location>
        <begin position="14"/>
        <end position="60"/>
    </location>
</feature>
<protein>
    <submittedName>
        <fullName evidence="3">Uncharacterized protein</fullName>
    </submittedName>
</protein>
<dbReference type="InterPro" id="IPR005162">
    <property type="entry name" value="Retrotrans_gag_dom"/>
</dbReference>
<proteinExistence type="predicted"/>
<name>A0A151SP74_CAJCA</name>
<evidence type="ECO:0000259" key="1">
    <source>
        <dbReference type="Pfam" id="PF03732"/>
    </source>
</evidence>
<dbReference type="Gramene" id="C.cajan_02811.t">
    <property type="protein sequence ID" value="C.cajan_02811.t.cds1"/>
    <property type="gene ID" value="C.cajan_02811"/>
</dbReference>
<organism evidence="3 4">
    <name type="scientific">Cajanus cajan</name>
    <name type="common">Pigeon pea</name>
    <name type="synonym">Cajanus indicus</name>
    <dbReference type="NCBI Taxonomy" id="3821"/>
    <lineage>
        <taxon>Eukaryota</taxon>
        <taxon>Viridiplantae</taxon>
        <taxon>Streptophyta</taxon>
        <taxon>Embryophyta</taxon>
        <taxon>Tracheophyta</taxon>
        <taxon>Spermatophyta</taxon>
        <taxon>Magnoliopsida</taxon>
        <taxon>eudicotyledons</taxon>
        <taxon>Gunneridae</taxon>
        <taxon>Pentapetalae</taxon>
        <taxon>rosids</taxon>
        <taxon>fabids</taxon>
        <taxon>Fabales</taxon>
        <taxon>Fabaceae</taxon>
        <taxon>Papilionoideae</taxon>
        <taxon>50 kb inversion clade</taxon>
        <taxon>NPAAA clade</taxon>
        <taxon>indigoferoid/millettioid clade</taxon>
        <taxon>Phaseoleae</taxon>
        <taxon>Cajanus</taxon>
    </lineage>
</organism>
<accession>A0A151SP74</accession>
<reference evidence="3 4" key="1">
    <citation type="journal article" date="2012" name="Nat. Biotechnol.">
        <title>Draft genome sequence of pigeonpea (Cajanus cajan), an orphan legume crop of resource-poor farmers.</title>
        <authorList>
            <person name="Varshney R.K."/>
            <person name="Chen W."/>
            <person name="Li Y."/>
            <person name="Bharti A.K."/>
            <person name="Saxena R.K."/>
            <person name="Schlueter J.A."/>
            <person name="Donoghue M.T."/>
            <person name="Azam S."/>
            <person name="Fan G."/>
            <person name="Whaley A.M."/>
            <person name="Farmer A.D."/>
            <person name="Sheridan J."/>
            <person name="Iwata A."/>
            <person name="Tuteja R."/>
            <person name="Penmetsa R.V."/>
            <person name="Wu W."/>
            <person name="Upadhyaya H.D."/>
            <person name="Yang S.P."/>
            <person name="Shah T."/>
            <person name="Saxena K.B."/>
            <person name="Michael T."/>
            <person name="McCombie W.R."/>
            <person name="Yang B."/>
            <person name="Zhang G."/>
            <person name="Yang H."/>
            <person name="Wang J."/>
            <person name="Spillane C."/>
            <person name="Cook D.R."/>
            <person name="May G.D."/>
            <person name="Xu X."/>
            <person name="Jackson S.A."/>
        </authorList>
    </citation>
    <scope>NUCLEOTIDE SEQUENCE [LARGE SCALE GENOMIC DNA]</scope>
    <source>
        <strain evidence="4">cv. Asha</strain>
    </source>
</reference>
<dbReference type="EMBL" id="CM003613">
    <property type="protein sequence ID" value="KYP56634.1"/>
    <property type="molecule type" value="Genomic_DNA"/>
</dbReference>